<evidence type="ECO:0000259" key="2">
    <source>
        <dbReference type="Pfam" id="PF00501"/>
    </source>
</evidence>
<dbReference type="WBParaSite" id="PgR048_g037_t06">
    <property type="protein sequence ID" value="PgR048_g037_t06"/>
    <property type="gene ID" value="PgR048_g037"/>
</dbReference>
<feature type="region of interest" description="Disordered" evidence="1">
    <location>
        <begin position="855"/>
        <end position="887"/>
    </location>
</feature>
<name>A0A915BN86_PARUN</name>
<dbReference type="InterPro" id="IPR042099">
    <property type="entry name" value="ANL_N_sf"/>
</dbReference>
<dbReference type="InterPro" id="IPR052091">
    <property type="entry name" value="Beta-ala_Activ/Resist"/>
</dbReference>
<dbReference type="InterPro" id="IPR015943">
    <property type="entry name" value="WD40/YVTN_repeat-like_dom_sf"/>
</dbReference>
<dbReference type="SUPFAM" id="SSF56801">
    <property type="entry name" value="Acetyl-CoA synthetase-like"/>
    <property type="match status" value="1"/>
</dbReference>
<dbReference type="Pfam" id="PF00501">
    <property type="entry name" value="AMP-binding"/>
    <property type="match status" value="1"/>
</dbReference>
<feature type="domain" description="AMP-dependent synthetase/ligase" evidence="2">
    <location>
        <begin position="50"/>
        <end position="319"/>
    </location>
</feature>
<organism evidence="4 6">
    <name type="scientific">Parascaris univalens</name>
    <name type="common">Nematode worm</name>
    <dbReference type="NCBI Taxonomy" id="6257"/>
    <lineage>
        <taxon>Eukaryota</taxon>
        <taxon>Metazoa</taxon>
        <taxon>Ecdysozoa</taxon>
        <taxon>Nematoda</taxon>
        <taxon>Chromadorea</taxon>
        <taxon>Rhabditida</taxon>
        <taxon>Spirurina</taxon>
        <taxon>Ascaridomorpha</taxon>
        <taxon>Ascaridoidea</taxon>
        <taxon>Ascarididae</taxon>
        <taxon>Parascaris</taxon>
    </lineage>
</organism>
<feature type="domain" description="Pyrrolo-quinoline quinone repeat" evidence="3">
    <location>
        <begin position="568"/>
        <end position="842"/>
    </location>
</feature>
<dbReference type="InterPro" id="IPR000873">
    <property type="entry name" value="AMP-dep_synth/lig_dom"/>
</dbReference>
<dbReference type="Pfam" id="PF13570">
    <property type="entry name" value="Beta-prop_ACSF4"/>
    <property type="match status" value="1"/>
</dbReference>
<sequence length="947" mass="105371">MINELSISERFRMVAVDDDGERSETIHFRELMDAVWIIRERIASQQHCLIAISMPKHPTIVAAIIAILQSQNAFVYVPPSSVEFVESECARLRVSTLISSIVFSDATEVVLGVKIYFTVYSQNRIEAFEVTPICYVIETSGTTGKPKSVMVPYSAIMPNIRDFRARFSLLPSDVILHSTALSFDPSVVELFLALSIGSELLIVSDSLRSRPAMLADVLLKFHASFVQMTPSLLKLLPHSALVKIFDEKSVLRILLLGGEAFPSKFLSHYISEGTRVNIFNVYGVTEVSCWASCRQWKSGEDEVDIGDPLLDTTFRVDSAGQLLIGGQRRCFLDGQLAEEWTPTGDVVERRCSGKLFWKGRCDDQIKVNGIRVNLTEIVNAVERVDGVYSAIAIGWRNKAVVLFVKGQHADIANNLRKQIPPKWFPHAIVPLSEWPLNRHGKVDRDALLKIFEQQNSLTKREDIASVLANYGIDTIKHQTATFHSLGLTSLYATELMFKLEHLLKEPNFSLLPFLLSETSTVGDLLGLLHLDGALSSDDRSECFETITEISPLKGIYESSLIWEWDSLKCIDATPIVHEGRVFIGSHSGRFVSINIIDGHKNWEIRLPNRIEATAALQYGIIAVGCYDHFVYFIDQRNGTIVWSFETGDIIKATPTFVAEGECIVASHDHFAYLLDYNNRTKRWQLQCDGGILAKPTLLHNFAIIASLSGKLICASLKAGIPSWEVHVGSPLFASICLVEEGRNFIVADVRGNVSLRDCFTGSEIESFAVNESIFAVPQIINSSMGVLLTQCGSVIFFHIQSFSIYKCLRIKSSSFVRPPVLINDATIFLNNTTGQLFALELSKVISKRRKESPYGAISDSEEQRASEKSLSNAASEHNGIDENSVPDQEDLSQSVAEVLSQIAETFGGVVIIENKEDGEENSSSYRAIIGTRSNRLRCFNFMKKSVS</sequence>
<dbReference type="WBParaSite" id="PgR048_g037_t07">
    <property type="protein sequence ID" value="PgR048_g037_t07"/>
    <property type="gene ID" value="PgR048_g037"/>
</dbReference>
<dbReference type="InterPro" id="IPR018391">
    <property type="entry name" value="PQQ_b-propeller_rpt"/>
</dbReference>
<dbReference type="Gene3D" id="2.130.10.10">
    <property type="entry name" value="YVTN repeat-like/Quinoprotein amine dehydrogenase"/>
    <property type="match status" value="1"/>
</dbReference>
<dbReference type="PANTHER" id="PTHR44394">
    <property type="entry name" value="BETA-ALANINE-ACTIVATING ENZYME"/>
    <property type="match status" value="1"/>
</dbReference>
<accession>A0A915BN86</accession>
<dbReference type="Gene3D" id="3.30.300.30">
    <property type="match status" value="1"/>
</dbReference>
<proteinExistence type="predicted"/>
<keyword evidence="4" id="KW-1185">Reference proteome</keyword>
<dbReference type="Gene3D" id="3.40.50.12780">
    <property type="entry name" value="N-terminal domain of ligase-like"/>
    <property type="match status" value="1"/>
</dbReference>
<dbReference type="SUPFAM" id="SSF50998">
    <property type="entry name" value="Quinoprotein alcohol dehydrogenase-like"/>
    <property type="match status" value="1"/>
</dbReference>
<reference evidence="5 6" key="1">
    <citation type="submission" date="2022-11" db="UniProtKB">
        <authorList>
            <consortium name="WormBaseParasite"/>
        </authorList>
    </citation>
    <scope>IDENTIFICATION</scope>
</reference>
<dbReference type="Proteomes" id="UP000887569">
    <property type="component" value="Unplaced"/>
</dbReference>
<evidence type="ECO:0000313" key="5">
    <source>
        <dbReference type="WBParaSite" id="PgR048_g037_t03"/>
    </source>
</evidence>
<evidence type="ECO:0000256" key="1">
    <source>
        <dbReference type="SAM" id="MobiDB-lite"/>
    </source>
</evidence>
<dbReference type="InterPro" id="IPR002372">
    <property type="entry name" value="PQQ_rpt_dom"/>
</dbReference>
<dbReference type="WBParaSite" id="PgR048_g037_t03">
    <property type="protein sequence ID" value="PgR048_g037_t03"/>
    <property type="gene ID" value="PgR048_g037"/>
</dbReference>
<evidence type="ECO:0000259" key="3">
    <source>
        <dbReference type="Pfam" id="PF13570"/>
    </source>
</evidence>
<dbReference type="InterPro" id="IPR011047">
    <property type="entry name" value="Quinoprotein_ADH-like_sf"/>
</dbReference>
<evidence type="ECO:0000313" key="4">
    <source>
        <dbReference type="Proteomes" id="UP000887569"/>
    </source>
</evidence>
<dbReference type="SMART" id="SM00564">
    <property type="entry name" value="PQQ"/>
    <property type="match status" value="2"/>
</dbReference>
<protein>
    <submittedName>
        <fullName evidence="5 6">AMP-dependent synthetase/ligase domain-containing protein</fullName>
    </submittedName>
</protein>
<dbReference type="PANTHER" id="PTHR44394:SF1">
    <property type="entry name" value="BETA-ALANINE-ACTIVATING ENZYME"/>
    <property type="match status" value="1"/>
</dbReference>
<dbReference type="InterPro" id="IPR045851">
    <property type="entry name" value="AMP-bd_C_sf"/>
</dbReference>
<dbReference type="AlphaFoldDB" id="A0A915BN86"/>
<dbReference type="GO" id="GO:0043041">
    <property type="term" value="P:amino acid activation for nonribosomal peptide biosynthetic process"/>
    <property type="evidence" value="ECO:0007669"/>
    <property type="project" value="TreeGrafter"/>
</dbReference>
<evidence type="ECO:0000313" key="6">
    <source>
        <dbReference type="WBParaSite" id="PgR048_g037_t06"/>
    </source>
</evidence>